<dbReference type="Pfam" id="PF00831">
    <property type="entry name" value="Ribosomal_L29"/>
    <property type="match status" value="1"/>
</dbReference>
<gene>
    <name evidence="5" type="primary">rpmC</name>
    <name evidence="6" type="ORF">VI33_02355</name>
</gene>
<dbReference type="HAMAP" id="MF_00374">
    <property type="entry name" value="Ribosomal_uL29"/>
    <property type="match status" value="1"/>
</dbReference>
<sequence length="64" mass="7412">MKAVELRKKSVEDLGKELIELRKAQFNAKMQLTMQQSNKTDQISKIKKDIARVKHVMAEKVEAK</sequence>
<dbReference type="InterPro" id="IPR001854">
    <property type="entry name" value="Ribosomal_uL29"/>
</dbReference>
<comment type="similarity">
    <text evidence="1 5">Belongs to the universal ribosomal protein uL29 family.</text>
</comment>
<evidence type="ECO:0000256" key="5">
    <source>
        <dbReference type="HAMAP-Rule" id="MF_00374"/>
    </source>
</evidence>
<dbReference type="AlphaFoldDB" id="A0A0H4J1F1"/>
<evidence type="ECO:0000256" key="4">
    <source>
        <dbReference type="ARBA" id="ARBA00035204"/>
    </source>
</evidence>
<dbReference type="Proteomes" id="UP000066549">
    <property type="component" value="Chromosome"/>
</dbReference>
<reference evidence="6 7" key="1">
    <citation type="submission" date="2015-03" db="EMBL/GenBank/DDBJ databases">
        <title>Comparative analysis of the OM43 clade including a novel species from Red Sea uncovers genomic and metabolic diversity among marine methylotrophs.</title>
        <authorList>
            <person name="Jimenez-Infante F."/>
            <person name="Ngugi D.K."/>
            <person name="Vinu M."/>
            <person name="Alam I."/>
            <person name="Kamau A."/>
            <person name="Blom J."/>
            <person name="Bajic V.B."/>
            <person name="Stingl U."/>
        </authorList>
    </citation>
    <scope>NUCLEOTIDE SEQUENCE [LARGE SCALE GENOMIC DNA]</scope>
    <source>
        <strain evidence="6 7">MBRSH7</strain>
    </source>
</reference>
<evidence type="ECO:0000313" key="6">
    <source>
        <dbReference type="EMBL" id="AKO65608.1"/>
    </source>
</evidence>
<dbReference type="SUPFAM" id="SSF46561">
    <property type="entry name" value="Ribosomal protein L29 (L29p)"/>
    <property type="match status" value="1"/>
</dbReference>
<name>A0A0H4J1F1_9PROT</name>
<dbReference type="GO" id="GO:0003735">
    <property type="term" value="F:structural constituent of ribosome"/>
    <property type="evidence" value="ECO:0007669"/>
    <property type="project" value="InterPro"/>
</dbReference>
<evidence type="ECO:0000256" key="2">
    <source>
        <dbReference type="ARBA" id="ARBA00022980"/>
    </source>
</evidence>
<dbReference type="GO" id="GO:0005840">
    <property type="term" value="C:ribosome"/>
    <property type="evidence" value="ECO:0007669"/>
    <property type="project" value="UniProtKB-KW"/>
</dbReference>
<dbReference type="GO" id="GO:1990904">
    <property type="term" value="C:ribonucleoprotein complex"/>
    <property type="evidence" value="ECO:0007669"/>
    <property type="project" value="UniProtKB-KW"/>
</dbReference>
<keyword evidence="3 5" id="KW-0687">Ribonucleoprotein</keyword>
<dbReference type="OrthoDB" id="9815192at2"/>
<dbReference type="Gene3D" id="1.10.287.310">
    <property type="match status" value="1"/>
</dbReference>
<evidence type="ECO:0000313" key="7">
    <source>
        <dbReference type="Proteomes" id="UP000066549"/>
    </source>
</evidence>
<dbReference type="NCBIfam" id="TIGR00012">
    <property type="entry name" value="L29"/>
    <property type="match status" value="1"/>
</dbReference>
<protein>
    <recommendedName>
        <fullName evidence="4 5">Large ribosomal subunit protein uL29</fullName>
    </recommendedName>
</protein>
<dbReference type="EMBL" id="CP011002">
    <property type="protein sequence ID" value="AKO65608.1"/>
    <property type="molecule type" value="Genomic_DNA"/>
</dbReference>
<evidence type="ECO:0000256" key="3">
    <source>
        <dbReference type="ARBA" id="ARBA00023274"/>
    </source>
</evidence>
<keyword evidence="7" id="KW-1185">Reference proteome</keyword>
<dbReference type="FunFam" id="1.10.287.310:FF:000001">
    <property type="entry name" value="50S ribosomal protein L29"/>
    <property type="match status" value="1"/>
</dbReference>
<accession>A0A0H4J1F1</accession>
<dbReference type="GO" id="GO:0006412">
    <property type="term" value="P:translation"/>
    <property type="evidence" value="ECO:0007669"/>
    <property type="project" value="UniProtKB-UniRule"/>
</dbReference>
<keyword evidence="2 5" id="KW-0689">Ribosomal protein</keyword>
<dbReference type="InterPro" id="IPR036049">
    <property type="entry name" value="Ribosomal_uL29_sf"/>
</dbReference>
<proteinExistence type="inferred from homology"/>
<dbReference type="CDD" id="cd00427">
    <property type="entry name" value="Ribosomal_L29_HIP"/>
    <property type="match status" value="1"/>
</dbReference>
<organism evidence="6 7">
    <name type="scientific">Methylophilales bacterium MBRS-H7</name>
    <dbReference type="NCBI Taxonomy" id="1623450"/>
    <lineage>
        <taxon>Bacteria</taxon>
        <taxon>Pseudomonadati</taxon>
        <taxon>Pseudomonadota</taxon>
        <taxon>Betaproteobacteria</taxon>
        <taxon>Nitrosomonadales</taxon>
        <taxon>OM43 clade</taxon>
    </lineage>
</organism>
<evidence type="ECO:0000256" key="1">
    <source>
        <dbReference type="ARBA" id="ARBA00009254"/>
    </source>
</evidence>